<dbReference type="Gene3D" id="3.30.519.10">
    <property type="entry name" value="Guanine Nucleotide Dissociation Inhibitor, domain 2"/>
    <property type="match status" value="1"/>
</dbReference>
<dbReference type="GO" id="GO:0005829">
    <property type="term" value="C:cytosol"/>
    <property type="evidence" value="ECO:0007669"/>
    <property type="project" value="TreeGrafter"/>
</dbReference>
<dbReference type="VEuPathDB" id="FungiDB:HGUI_01262"/>
<dbReference type="Pfam" id="PF00996">
    <property type="entry name" value="GDI"/>
    <property type="match status" value="1"/>
</dbReference>
<evidence type="ECO:0000313" key="3">
    <source>
        <dbReference type="Proteomes" id="UP000183365"/>
    </source>
</evidence>
<evidence type="ECO:0000313" key="2">
    <source>
        <dbReference type="EMBL" id="SGZ39062.1"/>
    </source>
</evidence>
<dbReference type="AlphaFoldDB" id="A0A1L0FHK1"/>
<dbReference type="SUPFAM" id="SSF51905">
    <property type="entry name" value="FAD/NAD(P)-binding domain"/>
    <property type="match status" value="1"/>
</dbReference>
<dbReference type="GO" id="GO:0005968">
    <property type="term" value="C:Rab-protein geranylgeranyltransferase complex"/>
    <property type="evidence" value="ECO:0007669"/>
    <property type="project" value="TreeGrafter"/>
</dbReference>
<accession>A0A1L0FHK1</accession>
<name>A0A1L0FHK1_9ASCO</name>
<organism evidence="2 3">
    <name type="scientific">Hanseniaspora guilliermondii</name>
    <dbReference type="NCBI Taxonomy" id="56406"/>
    <lineage>
        <taxon>Eukaryota</taxon>
        <taxon>Fungi</taxon>
        <taxon>Dikarya</taxon>
        <taxon>Ascomycota</taxon>
        <taxon>Saccharomycotina</taxon>
        <taxon>Saccharomycetes</taxon>
        <taxon>Saccharomycodales</taxon>
        <taxon>Saccharomycodaceae</taxon>
        <taxon>Hanseniaspora</taxon>
    </lineage>
</organism>
<dbReference type="OrthoDB" id="1923006at2759"/>
<reference evidence="3" key="1">
    <citation type="submission" date="2016-11" db="EMBL/GenBank/DDBJ databases">
        <authorList>
            <person name="Guldener U."/>
        </authorList>
    </citation>
    <scope>NUCLEOTIDE SEQUENCE [LARGE SCALE GENOMIC DNA]</scope>
</reference>
<dbReference type="Gene3D" id="3.50.50.60">
    <property type="entry name" value="FAD/NAD(P)-binding domain"/>
    <property type="match status" value="1"/>
</dbReference>
<dbReference type="Proteomes" id="UP000183365">
    <property type="component" value="Unassembled WGS sequence"/>
</dbReference>
<comment type="similarity">
    <text evidence="1">Belongs to the Rab GDI family.</text>
</comment>
<dbReference type="GO" id="GO:0016192">
    <property type="term" value="P:vesicle-mediated transport"/>
    <property type="evidence" value="ECO:0007669"/>
    <property type="project" value="TreeGrafter"/>
</dbReference>
<dbReference type="GO" id="GO:0007264">
    <property type="term" value="P:small GTPase-mediated signal transduction"/>
    <property type="evidence" value="ECO:0007669"/>
    <property type="project" value="InterPro"/>
</dbReference>
<dbReference type="PANTHER" id="PTHR11787:SF4">
    <property type="entry name" value="CHM, RAB ESCORT PROTEIN 1"/>
    <property type="match status" value="1"/>
</dbReference>
<proteinExistence type="inferred from homology"/>
<evidence type="ECO:0008006" key="4">
    <source>
        <dbReference type="Google" id="ProtNLM"/>
    </source>
</evidence>
<dbReference type="InterPro" id="IPR018203">
    <property type="entry name" value="GDP_dissociation_inhibitor"/>
</dbReference>
<dbReference type="Gene3D" id="1.10.405.10">
    <property type="entry name" value="Guanine Nucleotide Dissociation Inhibitor, domain 1"/>
    <property type="match status" value="1"/>
</dbReference>
<sequence length="466" mass="53749">MTEEIYEYDYIVVGSSLANGLLTNVLGWKGFRVLSIDENPYYGDYTASLSLDQVEEKFPKESIKYHHEFIEQNKTKFGLELIPSYILCNSKIIDYISNFNIYRYIEVTKLQDFYTYNNGDFDLLKTTKEDIFVDSSMSPITKRVIMKCIKFLIRDETVNDPTMVNIELNDDIWNEYKDKPLLNLFQDKFKKLPENLINEFVYTICNSFNIDGLSTAQASAKITKFFKSYNIHGKFPALIARYSGLMEIIQGTYRSAALINNILRLDTHISSYDKESGLIMLSSGEKCKVKEKIILSHHQKKSLHTLNLEIKTSRDINRCVMFIKGSLQQLKSNYSNGCVLAFPPNSLINENYYLKYVVQITVLSTSLERCIKNYDTIMITACDSNDLNQMKIYLWENNDVGMVFDYKQGILHKAVNKDKVVVLPDTKEPCALDLDHHLNLAIDTYNQLVANESDDFMSINLPSNDD</sequence>
<dbReference type="EMBL" id="FQNF01000016">
    <property type="protein sequence ID" value="SGZ39062.1"/>
    <property type="molecule type" value="Genomic_DNA"/>
</dbReference>
<dbReference type="PANTHER" id="PTHR11787">
    <property type="entry name" value="RAB GDP-DISSOCIATION INHIBITOR"/>
    <property type="match status" value="1"/>
</dbReference>
<gene>
    <name evidence="2" type="ORF">HGUI_01262</name>
</gene>
<dbReference type="GO" id="GO:0005092">
    <property type="term" value="F:GDP-dissociation inhibitor activity"/>
    <property type="evidence" value="ECO:0007669"/>
    <property type="project" value="InterPro"/>
</dbReference>
<evidence type="ECO:0000256" key="1">
    <source>
        <dbReference type="ARBA" id="ARBA00005593"/>
    </source>
</evidence>
<protein>
    <recommendedName>
        <fullName evidence="4">Rab proteins geranylgeranyltransferase component A</fullName>
    </recommendedName>
</protein>
<dbReference type="GO" id="GO:0005634">
    <property type="term" value="C:nucleus"/>
    <property type="evidence" value="ECO:0007669"/>
    <property type="project" value="TreeGrafter"/>
</dbReference>
<keyword evidence="3" id="KW-1185">Reference proteome</keyword>
<dbReference type="InterPro" id="IPR036188">
    <property type="entry name" value="FAD/NAD-bd_sf"/>
</dbReference>
<dbReference type="PRINTS" id="PR00891">
    <property type="entry name" value="RABGDIREP"/>
</dbReference>